<gene>
    <name evidence="2" type="ORF">CAPTEDRAFT_209266</name>
</gene>
<protein>
    <submittedName>
        <fullName evidence="2 3">Uncharacterized protein</fullName>
    </submittedName>
</protein>
<dbReference type="AlphaFoldDB" id="R7UEE4"/>
<accession>R7UEE4</accession>
<dbReference type="EMBL" id="KB304303">
    <property type="protein sequence ID" value="ELU02163.1"/>
    <property type="molecule type" value="Genomic_DNA"/>
</dbReference>
<keyword evidence="1" id="KW-0732">Signal</keyword>
<reference evidence="2 4" key="2">
    <citation type="journal article" date="2013" name="Nature">
        <title>Insights into bilaterian evolution from three spiralian genomes.</title>
        <authorList>
            <person name="Simakov O."/>
            <person name="Marletaz F."/>
            <person name="Cho S.J."/>
            <person name="Edsinger-Gonzales E."/>
            <person name="Havlak P."/>
            <person name="Hellsten U."/>
            <person name="Kuo D.H."/>
            <person name="Larsson T."/>
            <person name="Lv J."/>
            <person name="Arendt D."/>
            <person name="Savage R."/>
            <person name="Osoegawa K."/>
            <person name="de Jong P."/>
            <person name="Grimwood J."/>
            <person name="Chapman J.A."/>
            <person name="Shapiro H."/>
            <person name="Aerts A."/>
            <person name="Otillar R.P."/>
            <person name="Terry A.Y."/>
            <person name="Boore J.L."/>
            <person name="Grigoriev I.V."/>
            <person name="Lindberg D.R."/>
            <person name="Seaver E.C."/>
            <person name="Weisblat D.A."/>
            <person name="Putnam N.H."/>
            <person name="Rokhsar D.S."/>
        </authorList>
    </citation>
    <scope>NUCLEOTIDE SEQUENCE</scope>
    <source>
        <strain evidence="2 4">I ESC-2004</strain>
    </source>
</reference>
<evidence type="ECO:0000256" key="1">
    <source>
        <dbReference type="SAM" id="SignalP"/>
    </source>
</evidence>
<sequence length="128" mass="14612">MNTVSWITHLLVLLWILLCLPLDVYGYNNVEECEDYRGRQVVYVSDTNSLLELHIRHNLQGHVEIRDARSSEKEIRIEVEKSASSSSSIEGIVVNSTVYDVNAETFYVLQLSRQYIYKYGHGGVGCSI</sequence>
<keyword evidence="4" id="KW-1185">Reference proteome</keyword>
<dbReference type="EMBL" id="AMQN01008982">
    <property type="status" value="NOT_ANNOTATED_CDS"/>
    <property type="molecule type" value="Genomic_DNA"/>
</dbReference>
<evidence type="ECO:0000313" key="2">
    <source>
        <dbReference type="EMBL" id="ELU02163.1"/>
    </source>
</evidence>
<proteinExistence type="predicted"/>
<dbReference type="Proteomes" id="UP000014760">
    <property type="component" value="Unassembled WGS sequence"/>
</dbReference>
<reference evidence="3" key="3">
    <citation type="submission" date="2015-06" db="UniProtKB">
        <authorList>
            <consortium name="EnsemblMetazoa"/>
        </authorList>
    </citation>
    <scope>IDENTIFICATION</scope>
</reference>
<dbReference type="EnsemblMetazoa" id="CapteT209266">
    <property type="protein sequence ID" value="CapteP209266"/>
    <property type="gene ID" value="CapteG209266"/>
</dbReference>
<evidence type="ECO:0000313" key="4">
    <source>
        <dbReference type="Proteomes" id="UP000014760"/>
    </source>
</evidence>
<feature type="signal peptide" evidence="1">
    <location>
        <begin position="1"/>
        <end position="26"/>
    </location>
</feature>
<reference evidence="4" key="1">
    <citation type="submission" date="2012-12" db="EMBL/GenBank/DDBJ databases">
        <authorList>
            <person name="Hellsten U."/>
            <person name="Grimwood J."/>
            <person name="Chapman J.A."/>
            <person name="Shapiro H."/>
            <person name="Aerts A."/>
            <person name="Otillar R.P."/>
            <person name="Terry A.Y."/>
            <person name="Boore J.L."/>
            <person name="Simakov O."/>
            <person name="Marletaz F."/>
            <person name="Cho S.-J."/>
            <person name="Edsinger-Gonzales E."/>
            <person name="Havlak P."/>
            <person name="Kuo D.-H."/>
            <person name="Larsson T."/>
            <person name="Lv J."/>
            <person name="Arendt D."/>
            <person name="Savage R."/>
            <person name="Osoegawa K."/>
            <person name="de Jong P."/>
            <person name="Lindberg D.R."/>
            <person name="Seaver E.C."/>
            <person name="Weisblat D.A."/>
            <person name="Putnam N.H."/>
            <person name="Grigoriev I.V."/>
            <person name="Rokhsar D.S."/>
        </authorList>
    </citation>
    <scope>NUCLEOTIDE SEQUENCE</scope>
    <source>
        <strain evidence="4">I ESC-2004</strain>
    </source>
</reference>
<organism evidence="2">
    <name type="scientific">Capitella teleta</name>
    <name type="common">Polychaete worm</name>
    <dbReference type="NCBI Taxonomy" id="283909"/>
    <lineage>
        <taxon>Eukaryota</taxon>
        <taxon>Metazoa</taxon>
        <taxon>Spiralia</taxon>
        <taxon>Lophotrochozoa</taxon>
        <taxon>Annelida</taxon>
        <taxon>Polychaeta</taxon>
        <taxon>Sedentaria</taxon>
        <taxon>Scolecida</taxon>
        <taxon>Capitellidae</taxon>
        <taxon>Capitella</taxon>
    </lineage>
</organism>
<dbReference type="HOGENOM" id="CLU_1961661_0_0_1"/>
<evidence type="ECO:0000313" key="3">
    <source>
        <dbReference type="EnsemblMetazoa" id="CapteP209266"/>
    </source>
</evidence>
<name>R7UEE4_CAPTE</name>
<feature type="chain" id="PRO_5008787935" evidence="1">
    <location>
        <begin position="27"/>
        <end position="128"/>
    </location>
</feature>